<organism evidence="2 3">
    <name type="scientific">Micromonospora inyonensis</name>
    <dbReference type="NCBI Taxonomy" id="47866"/>
    <lineage>
        <taxon>Bacteria</taxon>
        <taxon>Bacillati</taxon>
        <taxon>Actinomycetota</taxon>
        <taxon>Actinomycetes</taxon>
        <taxon>Micromonosporales</taxon>
        <taxon>Micromonosporaceae</taxon>
        <taxon>Micromonospora</taxon>
    </lineage>
</organism>
<sequence>MSNPQQPELRRNARNDAVQDAKGPGATGHPQGGHSTGDRGRPVPRGQTSPYGPAGEPVADDESDARG</sequence>
<name>A0A1C6SBF1_9ACTN</name>
<feature type="region of interest" description="Disordered" evidence="1">
    <location>
        <begin position="1"/>
        <end position="67"/>
    </location>
</feature>
<evidence type="ECO:0000313" key="3">
    <source>
        <dbReference type="Proteomes" id="UP000198906"/>
    </source>
</evidence>
<gene>
    <name evidence="2" type="ORF">GA0074694_4627</name>
</gene>
<dbReference type="AlphaFoldDB" id="A0A1C6SBF1"/>
<dbReference type="Proteomes" id="UP000198906">
    <property type="component" value="Unassembled WGS sequence"/>
</dbReference>
<evidence type="ECO:0000313" key="2">
    <source>
        <dbReference type="EMBL" id="SCL26810.1"/>
    </source>
</evidence>
<keyword evidence="3" id="KW-1185">Reference proteome</keyword>
<accession>A0A1C6SBF1</accession>
<reference evidence="3" key="1">
    <citation type="submission" date="2016-06" db="EMBL/GenBank/DDBJ databases">
        <authorList>
            <person name="Varghese N."/>
        </authorList>
    </citation>
    <scope>NUCLEOTIDE SEQUENCE [LARGE SCALE GENOMIC DNA]</scope>
    <source>
        <strain evidence="3">DSM 46123</strain>
    </source>
</reference>
<protein>
    <submittedName>
        <fullName evidence="2">Uncharacterized protein</fullName>
    </submittedName>
</protein>
<feature type="compositionally biased region" description="Basic and acidic residues" evidence="1">
    <location>
        <begin position="8"/>
        <end position="19"/>
    </location>
</feature>
<feature type="compositionally biased region" description="Acidic residues" evidence="1">
    <location>
        <begin position="58"/>
        <end position="67"/>
    </location>
</feature>
<dbReference type="EMBL" id="FMHU01000002">
    <property type="protein sequence ID" value="SCL26810.1"/>
    <property type="molecule type" value="Genomic_DNA"/>
</dbReference>
<evidence type="ECO:0000256" key="1">
    <source>
        <dbReference type="SAM" id="MobiDB-lite"/>
    </source>
</evidence>
<dbReference type="RefSeq" id="WP_091461584.1">
    <property type="nucleotide sequence ID" value="NZ_FMHU01000002.1"/>
</dbReference>
<proteinExistence type="predicted"/>